<sequence length="291" mass="33426">MKFRHLKFFFPILGMIILFACQSGKQHSTKPTVTVSIAPQKFFIEQLTDTLLEVNVMIPAGASHATYSPTPSQLVKLSNSKAYFLMGHLSFENTWKDKLREANKEMIWYNMSEGIAPIQAEHDHHHDEECSHGTDPHTWTSPKEALMIISTLKSALIELFPEYKNTIETNYSSFASEISKMDERLVELQKNNPGLTFMIFHPAYSYLAQAYNFNQMTIEFEGKTPTPARMKQTIEEALDKNISTIYIQQEFDKTNAETIAKAINAQTVQVNPLSENWLDEMNRFITHLEKH</sequence>
<dbReference type="PANTHER" id="PTHR42953:SF3">
    <property type="entry name" value="HIGH-AFFINITY ZINC UPTAKE SYSTEM PROTEIN ZNUA"/>
    <property type="match status" value="1"/>
</dbReference>
<evidence type="ECO:0000313" key="5">
    <source>
        <dbReference type="EMBL" id="MBS2096897.1"/>
    </source>
</evidence>
<reference evidence="5 6" key="1">
    <citation type="journal article" date="2015" name="Int. J. Syst. Evol. Microbiol.">
        <title>Carboxylicivirga linearis sp. nov., isolated from a sea cucumber culture pond.</title>
        <authorList>
            <person name="Wang F.Q."/>
            <person name="Zhou Y.X."/>
            <person name="Lin X.Z."/>
            <person name="Chen G.J."/>
            <person name="Du Z.J."/>
        </authorList>
    </citation>
    <scope>NUCLEOTIDE SEQUENCE [LARGE SCALE GENOMIC DNA]</scope>
    <source>
        <strain evidence="5 6">FB218</strain>
    </source>
</reference>
<dbReference type="Proteomes" id="UP000708576">
    <property type="component" value="Unassembled WGS sequence"/>
</dbReference>
<evidence type="ECO:0000313" key="6">
    <source>
        <dbReference type="Proteomes" id="UP000708576"/>
    </source>
</evidence>
<gene>
    <name evidence="5" type="ORF">KEM10_01325</name>
</gene>
<dbReference type="PROSITE" id="PS51257">
    <property type="entry name" value="PROKAR_LIPOPROTEIN"/>
    <property type="match status" value="1"/>
</dbReference>
<evidence type="ECO:0000256" key="2">
    <source>
        <dbReference type="ARBA" id="ARBA00022448"/>
    </source>
</evidence>
<feature type="chain" id="PRO_5046267919" evidence="4">
    <location>
        <begin position="21"/>
        <end position="291"/>
    </location>
</feature>
<evidence type="ECO:0000256" key="3">
    <source>
        <dbReference type="ARBA" id="ARBA00022729"/>
    </source>
</evidence>
<evidence type="ECO:0000256" key="4">
    <source>
        <dbReference type="SAM" id="SignalP"/>
    </source>
</evidence>
<dbReference type="EMBL" id="JAGUCO010000001">
    <property type="protein sequence ID" value="MBS2096897.1"/>
    <property type="molecule type" value="Genomic_DNA"/>
</dbReference>
<accession>A0ABS5JQ61</accession>
<protein>
    <submittedName>
        <fullName evidence="5">Zinc ABC transporter substrate-binding protein</fullName>
    </submittedName>
</protein>
<name>A0ABS5JQ61_9BACT</name>
<keyword evidence="3 4" id="KW-0732">Signal</keyword>
<dbReference type="PANTHER" id="PTHR42953">
    <property type="entry name" value="HIGH-AFFINITY ZINC UPTAKE SYSTEM PROTEIN ZNUA-RELATED"/>
    <property type="match status" value="1"/>
</dbReference>
<dbReference type="Gene3D" id="3.40.50.1980">
    <property type="entry name" value="Nitrogenase molybdenum iron protein domain"/>
    <property type="match status" value="2"/>
</dbReference>
<comment type="similarity">
    <text evidence="1">Belongs to the bacterial solute-binding protein 9 family.</text>
</comment>
<dbReference type="InterPro" id="IPR050492">
    <property type="entry name" value="Bact_metal-bind_prot9"/>
</dbReference>
<proteinExistence type="inferred from homology"/>
<dbReference type="InterPro" id="IPR006127">
    <property type="entry name" value="ZnuA-like"/>
</dbReference>
<comment type="caution">
    <text evidence="5">The sequence shown here is derived from an EMBL/GenBank/DDBJ whole genome shotgun (WGS) entry which is preliminary data.</text>
</comment>
<dbReference type="Pfam" id="PF01297">
    <property type="entry name" value="ZnuA"/>
    <property type="match status" value="1"/>
</dbReference>
<evidence type="ECO:0000256" key="1">
    <source>
        <dbReference type="ARBA" id="ARBA00011028"/>
    </source>
</evidence>
<dbReference type="SUPFAM" id="SSF53807">
    <property type="entry name" value="Helical backbone' metal receptor"/>
    <property type="match status" value="1"/>
</dbReference>
<organism evidence="5 6">
    <name type="scientific">Carboxylicivirga linearis</name>
    <dbReference type="NCBI Taxonomy" id="1628157"/>
    <lineage>
        <taxon>Bacteria</taxon>
        <taxon>Pseudomonadati</taxon>
        <taxon>Bacteroidota</taxon>
        <taxon>Bacteroidia</taxon>
        <taxon>Marinilabiliales</taxon>
        <taxon>Marinilabiliaceae</taxon>
        <taxon>Carboxylicivirga</taxon>
    </lineage>
</organism>
<dbReference type="RefSeq" id="WP_212212455.1">
    <property type="nucleotide sequence ID" value="NZ_JAGUCO010000001.1"/>
</dbReference>
<keyword evidence="6" id="KW-1185">Reference proteome</keyword>
<keyword evidence="2" id="KW-0813">Transport</keyword>
<feature type="signal peptide" evidence="4">
    <location>
        <begin position="1"/>
        <end position="20"/>
    </location>
</feature>